<evidence type="ECO:0000313" key="2">
    <source>
        <dbReference type="EMBL" id="MBD1423747.1"/>
    </source>
</evidence>
<sequence length="359" mass="41070">MRSIYLLRPFPKAVHIAIWIVYFGWISWGNINLHGINHVKVLLLVIPLMLGIIYLNRYGLRKLIVLQRISRKTIGWMLVTVLALGMVLYLALYVWPTGLTELILPETPIHGIWLYILDFVAFYGSFAGKGIGLGLAEATVSLLQWRRSTVEQQRAQTIKLQRQAELKKWLNHFMGNIAQHMPQIIITGGTSRKVIEAYVALTSRCIRLMARKNMKVSLENEIHDLRRLADLFADNPIVLRLPHETYGYQILPMLLLGLFKNMCKHGEFGGDALPGIFTVTATADKLVVHTENQIAAHSAWLYHEGGTGLEQLERILYLHYGEDATLHYKKEDGLFRVSMTISQWSMTEENNKHSMEQID</sequence>
<dbReference type="Proteomes" id="UP000651112">
    <property type="component" value="Unassembled WGS sequence"/>
</dbReference>
<reference evidence="2 3" key="1">
    <citation type="submission" date="2020-08" db="EMBL/GenBank/DDBJ databases">
        <title>Sphingobacterium sp. DN00404 isolated from aquaculture water.</title>
        <authorList>
            <person name="Zhang M."/>
        </authorList>
    </citation>
    <scope>NUCLEOTIDE SEQUENCE [LARGE SCALE GENOMIC DNA]</scope>
    <source>
        <strain evidence="2 3">KCTC 42746</strain>
    </source>
</reference>
<keyword evidence="3" id="KW-1185">Reference proteome</keyword>
<keyword evidence="1" id="KW-0472">Membrane</keyword>
<name>A0ABR7XXJ3_9SPHI</name>
<keyword evidence="1" id="KW-1133">Transmembrane helix</keyword>
<feature type="transmembrane region" description="Helical" evidence="1">
    <location>
        <begin position="37"/>
        <end position="55"/>
    </location>
</feature>
<comment type="caution">
    <text evidence="2">The sequence shown here is derived from an EMBL/GenBank/DDBJ whole genome shotgun (WGS) entry which is preliminary data.</text>
</comment>
<gene>
    <name evidence="2" type="ORF">H8B21_19470</name>
</gene>
<feature type="transmembrane region" description="Helical" evidence="1">
    <location>
        <begin position="76"/>
        <end position="95"/>
    </location>
</feature>
<dbReference type="EMBL" id="JACNYL010000006">
    <property type="protein sequence ID" value="MBD1423747.1"/>
    <property type="molecule type" value="Genomic_DNA"/>
</dbReference>
<evidence type="ECO:0000313" key="3">
    <source>
        <dbReference type="Proteomes" id="UP000651112"/>
    </source>
</evidence>
<evidence type="ECO:0008006" key="4">
    <source>
        <dbReference type="Google" id="ProtNLM"/>
    </source>
</evidence>
<dbReference type="RefSeq" id="WP_190315523.1">
    <property type="nucleotide sequence ID" value="NZ_JACNYL010000006.1"/>
</dbReference>
<organism evidence="2 3">
    <name type="scientific">Sphingobacterium chuzhouense</name>
    <dbReference type="NCBI Taxonomy" id="1742264"/>
    <lineage>
        <taxon>Bacteria</taxon>
        <taxon>Pseudomonadati</taxon>
        <taxon>Bacteroidota</taxon>
        <taxon>Sphingobacteriia</taxon>
        <taxon>Sphingobacteriales</taxon>
        <taxon>Sphingobacteriaceae</taxon>
        <taxon>Sphingobacterium</taxon>
    </lineage>
</organism>
<protein>
    <recommendedName>
        <fullName evidence="4">Signal transduction histidine kinase internal region domain-containing protein</fullName>
    </recommendedName>
</protein>
<accession>A0ABR7XXJ3</accession>
<feature type="transmembrane region" description="Helical" evidence="1">
    <location>
        <begin position="12"/>
        <end position="31"/>
    </location>
</feature>
<proteinExistence type="predicted"/>
<keyword evidence="1" id="KW-0812">Transmembrane</keyword>
<evidence type="ECO:0000256" key="1">
    <source>
        <dbReference type="SAM" id="Phobius"/>
    </source>
</evidence>